<feature type="region of interest" description="Disordered" evidence="1">
    <location>
        <begin position="25"/>
        <end position="57"/>
    </location>
</feature>
<evidence type="ECO:0000313" key="2">
    <source>
        <dbReference type="EMBL" id="KAK4757126.1"/>
    </source>
</evidence>
<reference evidence="2 3" key="1">
    <citation type="journal article" date="2023" name="Hortic Res">
        <title>Pangenome of water caltrop reveals structural variations and asymmetric subgenome divergence after allopolyploidization.</title>
        <authorList>
            <person name="Zhang X."/>
            <person name="Chen Y."/>
            <person name="Wang L."/>
            <person name="Yuan Y."/>
            <person name="Fang M."/>
            <person name="Shi L."/>
            <person name="Lu R."/>
            <person name="Comes H.P."/>
            <person name="Ma Y."/>
            <person name="Chen Y."/>
            <person name="Huang G."/>
            <person name="Zhou Y."/>
            <person name="Zheng Z."/>
            <person name="Qiu Y."/>
        </authorList>
    </citation>
    <scope>NUCLEOTIDE SEQUENCE [LARGE SCALE GENOMIC DNA]</scope>
    <source>
        <tissue evidence="2">Roots</tissue>
    </source>
</reference>
<keyword evidence="3" id="KW-1185">Reference proteome</keyword>
<feature type="compositionally biased region" description="Basic and acidic residues" evidence="1">
    <location>
        <begin position="25"/>
        <end position="36"/>
    </location>
</feature>
<dbReference type="Proteomes" id="UP001345219">
    <property type="component" value="Chromosome 6"/>
</dbReference>
<name>A0AAN7Q065_9MYRT</name>
<gene>
    <name evidence="2" type="ORF">SAY87_007253</name>
</gene>
<dbReference type="EMBL" id="JAXIOK010000013">
    <property type="protein sequence ID" value="KAK4757126.1"/>
    <property type="molecule type" value="Genomic_DNA"/>
</dbReference>
<proteinExistence type="predicted"/>
<dbReference type="AlphaFoldDB" id="A0AAN7Q065"/>
<accession>A0AAN7Q065</accession>
<organism evidence="2 3">
    <name type="scientific">Trapa incisa</name>
    <dbReference type="NCBI Taxonomy" id="236973"/>
    <lineage>
        <taxon>Eukaryota</taxon>
        <taxon>Viridiplantae</taxon>
        <taxon>Streptophyta</taxon>
        <taxon>Embryophyta</taxon>
        <taxon>Tracheophyta</taxon>
        <taxon>Spermatophyta</taxon>
        <taxon>Magnoliopsida</taxon>
        <taxon>eudicotyledons</taxon>
        <taxon>Gunneridae</taxon>
        <taxon>Pentapetalae</taxon>
        <taxon>rosids</taxon>
        <taxon>malvids</taxon>
        <taxon>Myrtales</taxon>
        <taxon>Lythraceae</taxon>
        <taxon>Trapa</taxon>
    </lineage>
</organism>
<protein>
    <submittedName>
        <fullName evidence="2">Uncharacterized protein</fullName>
    </submittedName>
</protein>
<comment type="caution">
    <text evidence="2">The sequence shown here is derived from an EMBL/GenBank/DDBJ whole genome shotgun (WGS) entry which is preliminary data.</text>
</comment>
<evidence type="ECO:0000256" key="1">
    <source>
        <dbReference type="SAM" id="MobiDB-lite"/>
    </source>
</evidence>
<evidence type="ECO:0000313" key="3">
    <source>
        <dbReference type="Proteomes" id="UP001345219"/>
    </source>
</evidence>
<sequence length="74" mass="8431">MEVAIFFSVMVPKIEEQLQTEIGGIRRRESLHEDKGWSGSQGSQQAQEDGRSKPAPGYLMLDDEKCHFLHHGYN</sequence>